<accession>A0A7X6HHE5</accession>
<dbReference type="Proteomes" id="UP000544090">
    <property type="component" value="Unassembled WGS sequence"/>
</dbReference>
<keyword evidence="3" id="KW-1185">Reference proteome</keyword>
<reference evidence="2 3" key="1">
    <citation type="submission" date="2020-04" db="EMBL/GenBank/DDBJ databases">
        <title>Arthrobacter sp. nov.</title>
        <authorList>
            <person name="Liu S."/>
        </authorList>
    </citation>
    <scope>NUCLEOTIDE SEQUENCE [LARGE SCALE GENOMIC DNA]</scope>
    <source>
        <strain evidence="2 3">E918</strain>
    </source>
</reference>
<dbReference type="EMBL" id="JAAZSQ010000021">
    <property type="protein sequence ID" value="NKX56264.1"/>
    <property type="molecule type" value="Genomic_DNA"/>
</dbReference>
<evidence type="ECO:0000256" key="1">
    <source>
        <dbReference type="SAM" id="MobiDB-lite"/>
    </source>
</evidence>
<comment type="caution">
    <text evidence="2">The sequence shown here is derived from an EMBL/GenBank/DDBJ whole genome shotgun (WGS) entry which is preliminary data.</text>
</comment>
<evidence type="ECO:0000313" key="3">
    <source>
        <dbReference type="Proteomes" id="UP000544090"/>
    </source>
</evidence>
<proteinExistence type="predicted"/>
<feature type="region of interest" description="Disordered" evidence="1">
    <location>
        <begin position="78"/>
        <end position="116"/>
    </location>
</feature>
<organism evidence="2 3">
    <name type="scientific">Arthrobacter mobilis</name>
    <dbReference type="NCBI Taxonomy" id="2724944"/>
    <lineage>
        <taxon>Bacteria</taxon>
        <taxon>Bacillati</taxon>
        <taxon>Actinomycetota</taxon>
        <taxon>Actinomycetes</taxon>
        <taxon>Micrococcales</taxon>
        <taxon>Micrococcaceae</taxon>
        <taxon>Arthrobacter</taxon>
    </lineage>
</organism>
<dbReference type="RefSeq" id="WP_168488402.1">
    <property type="nucleotide sequence ID" value="NZ_JAAZSQ010000021.1"/>
</dbReference>
<name>A0A7X6HHE5_9MICC</name>
<feature type="compositionally biased region" description="Basic and acidic residues" evidence="1">
    <location>
        <begin position="78"/>
        <end position="97"/>
    </location>
</feature>
<gene>
    <name evidence="2" type="ORF">HGG74_17365</name>
</gene>
<dbReference type="AlphaFoldDB" id="A0A7X6HHE5"/>
<feature type="compositionally biased region" description="Basic residues" evidence="1">
    <location>
        <begin position="107"/>
        <end position="116"/>
    </location>
</feature>
<evidence type="ECO:0000313" key="2">
    <source>
        <dbReference type="EMBL" id="NKX56264.1"/>
    </source>
</evidence>
<sequence>MAAGTALDWLAAIEPRSALSDDAKTIAAHLTYGWQGIGQDMRLGQPGLQQFTGWRTRGRIMAVAHELRRAGFLTGYGTRERRFRPTDPAERLPKAREQAAVNDPGRKLKALRGGAR</sequence>
<protein>
    <submittedName>
        <fullName evidence="2">Uncharacterized protein</fullName>
    </submittedName>
</protein>